<protein>
    <recommendedName>
        <fullName evidence="1">Glucosidase 2 subunit beta</fullName>
    </recommendedName>
</protein>
<feature type="domain" description="MRH" evidence="8">
    <location>
        <begin position="400"/>
        <end position="503"/>
    </location>
</feature>
<keyword evidence="5" id="KW-0175">Coiled coil</keyword>
<dbReference type="Pfam" id="PF12999">
    <property type="entry name" value="PRKCSH-like"/>
    <property type="match status" value="1"/>
</dbReference>
<keyword evidence="2 7" id="KW-0732">Signal</keyword>
<evidence type="ECO:0000256" key="4">
    <source>
        <dbReference type="ARBA" id="ARBA00023157"/>
    </source>
</evidence>
<dbReference type="GO" id="GO:0017177">
    <property type="term" value="C:glucosidase II complex"/>
    <property type="evidence" value="ECO:0007669"/>
    <property type="project" value="TreeGrafter"/>
</dbReference>
<dbReference type="InterPro" id="IPR009011">
    <property type="entry name" value="Man6P_isomerase_rcpt-bd_dom_sf"/>
</dbReference>
<evidence type="ECO:0000256" key="2">
    <source>
        <dbReference type="ARBA" id="ARBA00022729"/>
    </source>
</evidence>
<dbReference type="SUPFAM" id="SSF50911">
    <property type="entry name" value="Mannose 6-phosphate receptor domain"/>
    <property type="match status" value="1"/>
</dbReference>
<name>A0A7S0YLF9_9CRYP</name>
<evidence type="ECO:0000256" key="5">
    <source>
        <dbReference type="SAM" id="Coils"/>
    </source>
</evidence>
<dbReference type="GO" id="GO:0006491">
    <property type="term" value="P:N-glycan processing"/>
    <property type="evidence" value="ECO:0007669"/>
    <property type="project" value="TreeGrafter"/>
</dbReference>
<feature type="chain" id="PRO_5030656783" description="Glucosidase 2 subunit beta" evidence="7">
    <location>
        <begin position="26"/>
        <end position="527"/>
    </location>
</feature>
<dbReference type="AlphaFoldDB" id="A0A7S0YLF9"/>
<dbReference type="PANTHER" id="PTHR12630:SF1">
    <property type="entry name" value="GLUCOSIDASE 2 SUBUNIT BETA"/>
    <property type="match status" value="1"/>
</dbReference>
<feature type="coiled-coil region" evidence="5">
    <location>
        <begin position="199"/>
        <end position="233"/>
    </location>
</feature>
<keyword evidence="4" id="KW-1015">Disulfide bond</keyword>
<feature type="region of interest" description="Disordered" evidence="6">
    <location>
        <begin position="242"/>
        <end position="314"/>
    </location>
</feature>
<dbReference type="Pfam" id="PF13015">
    <property type="entry name" value="PRKCSH_1"/>
    <property type="match status" value="1"/>
</dbReference>
<dbReference type="InterPro" id="IPR028146">
    <property type="entry name" value="PRKCSH_N"/>
</dbReference>
<evidence type="ECO:0000256" key="6">
    <source>
        <dbReference type="SAM" id="MobiDB-lite"/>
    </source>
</evidence>
<dbReference type="PROSITE" id="PS51914">
    <property type="entry name" value="MRH"/>
    <property type="match status" value="1"/>
</dbReference>
<gene>
    <name evidence="9" type="ORF">HTEP1355_LOCUS2721</name>
</gene>
<evidence type="ECO:0000313" key="9">
    <source>
        <dbReference type="EMBL" id="CAD8782254.1"/>
    </source>
</evidence>
<organism evidence="9">
    <name type="scientific">Hemiselmis tepida</name>
    <dbReference type="NCBI Taxonomy" id="464990"/>
    <lineage>
        <taxon>Eukaryota</taxon>
        <taxon>Cryptophyceae</taxon>
        <taxon>Cryptomonadales</taxon>
        <taxon>Hemiselmidaceae</taxon>
        <taxon>Hemiselmis</taxon>
    </lineage>
</organism>
<dbReference type="EMBL" id="HBFN01004575">
    <property type="protein sequence ID" value="CAD8782254.1"/>
    <property type="molecule type" value="Transcribed_RNA"/>
</dbReference>
<feature type="compositionally biased region" description="Acidic residues" evidence="6">
    <location>
        <begin position="296"/>
        <end position="309"/>
    </location>
</feature>
<dbReference type="PANTHER" id="PTHR12630">
    <property type="entry name" value="N-LINKED OLIGOSACCHARIDE PROCESSING"/>
    <property type="match status" value="1"/>
</dbReference>
<evidence type="ECO:0000259" key="8">
    <source>
        <dbReference type="PROSITE" id="PS51914"/>
    </source>
</evidence>
<feature type="coiled-coil region" evidence="5">
    <location>
        <begin position="357"/>
        <end position="384"/>
    </location>
</feature>
<evidence type="ECO:0000256" key="7">
    <source>
        <dbReference type="SAM" id="SignalP"/>
    </source>
</evidence>
<dbReference type="InterPro" id="IPR039794">
    <property type="entry name" value="Gtb1-like"/>
</dbReference>
<keyword evidence="3" id="KW-0256">Endoplasmic reticulum</keyword>
<proteinExistence type="predicted"/>
<feature type="signal peptide" evidence="7">
    <location>
        <begin position="1"/>
        <end position="25"/>
    </location>
</feature>
<evidence type="ECO:0000256" key="1">
    <source>
        <dbReference type="ARBA" id="ARBA00022387"/>
    </source>
</evidence>
<reference evidence="9" key="1">
    <citation type="submission" date="2021-01" db="EMBL/GenBank/DDBJ databases">
        <authorList>
            <person name="Corre E."/>
            <person name="Pelletier E."/>
            <person name="Niang G."/>
            <person name="Scheremetjew M."/>
            <person name="Finn R."/>
            <person name="Kale V."/>
            <person name="Holt S."/>
            <person name="Cochrane G."/>
            <person name="Meng A."/>
            <person name="Brown T."/>
            <person name="Cohen L."/>
        </authorList>
    </citation>
    <scope>NUCLEOTIDE SEQUENCE</scope>
    <source>
        <strain evidence="9">CCMP443</strain>
    </source>
</reference>
<evidence type="ECO:0000256" key="3">
    <source>
        <dbReference type="ARBA" id="ARBA00022824"/>
    </source>
</evidence>
<dbReference type="InterPro" id="IPR036607">
    <property type="entry name" value="PRKCSH"/>
</dbReference>
<sequence>MGREARARIRPALCIGVIALAQTLGAPIPPPAVRGVAPANLSLYNGSGVQCGDGTLVPFSHVNDDYCDCEDNGADEPGSSACSGISSPVFFYCENRGDYSASVPVSRFRDGVCDCCDGSDEEEGRCVHNCQELGEERVRLLKRALVPLENGLKRREEYVAAVRARAGGGGLKGGKWVVVEAVVALMLPCVLHRQSAEHLDATRQLVSRLERQIKQGHQNVRELEARLKAARLEETRKALGADGAERLAGEVADDAGEGPTEGPESDISESVDTNAASEGGHVPSGRDTDGGGGGEGGEDGYDDDDDDDLGGVPKAERVGIDQFRRARFFGGVFDEMADFLWRWLIEWWFDSFFRTEAQRLSNSIAKEEATLRLLREQRREKRRVLDLDFGPDGAYQRLSGKCFEGHFSGYRYNVCPFSKVEQQLTTNGAGRMSVTRVGGYKGWKEPTALPVMEFDGGAPCPGHGGRKAELTMVCGEAERVLSVAEDSTCFYKAEMATPAACTEALIRERRDEIHAKEGVLRVKRWEL</sequence>
<dbReference type="Gene3D" id="2.70.130.10">
    <property type="entry name" value="Mannose-6-phosphate receptor binding domain"/>
    <property type="match status" value="1"/>
</dbReference>
<dbReference type="InterPro" id="IPR044865">
    <property type="entry name" value="MRH_dom"/>
</dbReference>
<accession>A0A7S0YLF9</accession>